<dbReference type="AlphaFoldDB" id="A0A7M1R3K2"/>
<reference evidence="2 3" key="1">
    <citation type="submission" date="2020-10" db="EMBL/GenBank/DDBJ databases">
        <title>Trueperella pecoris sp. nov. isolated from bovine and porcine specimens.</title>
        <authorList>
            <person name="Schoenecker L."/>
            <person name="Schnydrig P."/>
            <person name="Brodard I."/>
            <person name="Thomann A."/>
            <person name="Hemphill A."/>
            <person name="Rodriguez-Campos S."/>
            <person name="Perreten V."/>
            <person name="Jores J."/>
            <person name="Kittl S."/>
        </authorList>
    </citation>
    <scope>NUCLEOTIDE SEQUENCE [LARGE SCALE GENOMIC DNA]</scope>
    <source>
        <strain evidence="2 3">19OD0592</strain>
    </source>
</reference>
<dbReference type="RefSeq" id="WP_197554115.1">
    <property type="nucleotide sequence ID" value="NZ_CP063212.1"/>
</dbReference>
<accession>A0A7M1R3K2</accession>
<organism evidence="2 3">
    <name type="scientific">Trueperella pecoris</name>
    <dbReference type="NCBI Taxonomy" id="2733571"/>
    <lineage>
        <taxon>Bacteria</taxon>
        <taxon>Bacillati</taxon>
        <taxon>Actinomycetota</taxon>
        <taxon>Actinomycetes</taxon>
        <taxon>Actinomycetales</taxon>
        <taxon>Actinomycetaceae</taxon>
        <taxon>Trueperella</taxon>
    </lineage>
</organism>
<dbReference type="EMBL" id="CP063212">
    <property type="protein sequence ID" value="QOR48077.1"/>
    <property type="molecule type" value="Genomic_DNA"/>
</dbReference>
<evidence type="ECO:0000313" key="2">
    <source>
        <dbReference type="EMBL" id="QOR48077.1"/>
    </source>
</evidence>
<sequence>MLFVAEVGQAYYAETGGRLRRRERLRVIFENGTESDLYRQSLSTRLHEEGGLAVIAPDVTLEEIVEGDIPSGTIYVLESLSTDPEVRGIRDLHKIGFTTTTVEQRIAGAEKSPTYLMAPVKVVDVYRVYNMRTSALEHLLHRVFGSVRVDMRQMGMSGESAQPSEWFIVPREVIAEAVDLVVTGDIVDYEYDKAIQALVKRRG</sequence>
<dbReference type="InterPro" id="IPR018306">
    <property type="entry name" value="Phage_T5_Orf172_DNA-bd"/>
</dbReference>
<dbReference type="SMART" id="SM00974">
    <property type="entry name" value="T5orf172"/>
    <property type="match status" value="1"/>
</dbReference>
<name>A0A7M1R3K2_9ACTO</name>
<protein>
    <submittedName>
        <fullName evidence="2">GIY-YIG nuclease family protein</fullName>
    </submittedName>
</protein>
<evidence type="ECO:0000259" key="1">
    <source>
        <dbReference type="SMART" id="SM00974"/>
    </source>
</evidence>
<feature type="domain" description="Bacteriophage T5 Orf172 DNA-binding" evidence="1">
    <location>
        <begin position="87"/>
        <end position="181"/>
    </location>
</feature>
<gene>
    <name evidence="2" type="ORF">INS90_01915</name>
</gene>
<dbReference type="Pfam" id="PF13455">
    <property type="entry name" value="MUG113"/>
    <property type="match status" value="1"/>
</dbReference>
<proteinExistence type="predicted"/>
<evidence type="ECO:0000313" key="3">
    <source>
        <dbReference type="Proteomes" id="UP000594961"/>
    </source>
</evidence>
<dbReference type="Proteomes" id="UP000594961">
    <property type="component" value="Chromosome"/>
</dbReference>